<comment type="catalytic activity">
    <reaction evidence="10">
        <text>gamma-L-glutamyl-L-cysteine + glycine + ATP = glutathione + ADP + phosphate + H(+)</text>
        <dbReference type="Rhea" id="RHEA:13557"/>
        <dbReference type="ChEBI" id="CHEBI:15378"/>
        <dbReference type="ChEBI" id="CHEBI:30616"/>
        <dbReference type="ChEBI" id="CHEBI:43474"/>
        <dbReference type="ChEBI" id="CHEBI:57305"/>
        <dbReference type="ChEBI" id="CHEBI:57925"/>
        <dbReference type="ChEBI" id="CHEBI:58173"/>
        <dbReference type="ChEBI" id="CHEBI:456216"/>
        <dbReference type="EC" id="6.3.2.3"/>
    </reaction>
</comment>
<evidence type="ECO:0000259" key="11">
    <source>
        <dbReference type="PROSITE" id="PS50975"/>
    </source>
</evidence>
<organism evidence="12 13">
    <name type="scientific">Nocardioides marmoribigeumensis</name>
    <dbReference type="NCBI Taxonomy" id="433649"/>
    <lineage>
        <taxon>Bacteria</taxon>
        <taxon>Bacillati</taxon>
        <taxon>Actinomycetota</taxon>
        <taxon>Actinomycetes</taxon>
        <taxon>Propionibacteriales</taxon>
        <taxon>Nocardioidaceae</taxon>
        <taxon>Nocardioides</taxon>
    </lineage>
</organism>
<feature type="domain" description="ATP-grasp" evidence="11">
    <location>
        <begin position="135"/>
        <end position="314"/>
    </location>
</feature>
<comment type="caution">
    <text evidence="12">The sequence shown here is derived from an EMBL/GenBank/DDBJ whole genome shotgun (WGS) entry which is preliminary data.</text>
</comment>
<dbReference type="EC" id="6.3.2.3" evidence="10"/>
<dbReference type="InterPro" id="IPR013815">
    <property type="entry name" value="ATP_grasp_subdomain_1"/>
</dbReference>
<evidence type="ECO:0000256" key="9">
    <source>
        <dbReference type="ARBA" id="ARBA00023211"/>
    </source>
</evidence>
<dbReference type="Gene3D" id="3.30.470.20">
    <property type="entry name" value="ATP-grasp fold, B domain"/>
    <property type="match status" value="1"/>
</dbReference>
<reference evidence="12 13" key="1">
    <citation type="submission" date="2023-07" db="EMBL/GenBank/DDBJ databases">
        <title>Sequencing the genomes of 1000 actinobacteria strains.</title>
        <authorList>
            <person name="Klenk H.-P."/>
        </authorList>
    </citation>
    <scope>NUCLEOTIDE SEQUENCE [LARGE SCALE GENOMIC DNA]</scope>
    <source>
        <strain evidence="12 13">DSM 19426</strain>
    </source>
</reference>
<evidence type="ECO:0000256" key="3">
    <source>
        <dbReference type="ARBA" id="ARBA00022598"/>
    </source>
</evidence>
<gene>
    <name evidence="10" type="primary">gshB</name>
    <name evidence="12" type="ORF">J2S63_002187</name>
</gene>
<evidence type="ECO:0000256" key="2">
    <source>
        <dbReference type="ARBA" id="ARBA00001946"/>
    </source>
</evidence>
<dbReference type="SUPFAM" id="SSF52440">
    <property type="entry name" value="PreATP-grasp domain"/>
    <property type="match status" value="1"/>
</dbReference>
<dbReference type="InterPro" id="IPR016185">
    <property type="entry name" value="PreATP-grasp_dom_sf"/>
</dbReference>
<evidence type="ECO:0000256" key="8">
    <source>
        <dbReference type="ARBA" id="ARBA00022842"/>
    </source>
</evidence>
<dbReference type="EMBL" id="JAVDYG010000001">
    <property type="protein sequence ID" value="MDR7362634.1"/>
    <property type="molecule type" value="Genomic_DNA"/>
</dbReference>
<proteinExistence type="inferred from homology"/>
<dbReference type="RefSeq" id="WP_310301939.1">
    <property type="nucleotide sequence ID" value="NZ_BAAAPS010000008.1"/>
</dbReference>
<dbReference type="PANTHER" id="PTHR21621:SF4">
    <property type="entry name" value="GLUTATHIONE SYNTHETASE"/>
    <property type="match status" value="1"/>
</dbReference>
<dbReference type="Gene3D" id="3.30.1490.20">
    <property type="entry name" value="ATP-grasp fold, A domain"/>
    <property type="match status" value="1"/>
</dbReference>
<evidence type="ECO:0000256" key="10">
    <source>
        <dbReference type="HAMAP-Rule" id="MF_00162"/>
    </source>
</evidence>
<evidence type="ECO:0000256" key="5">
    <source>
        <dbReference type="ARBA" id="ARBA00022723"/>
    </source>
</evidence>
<sequence length="331" mass="35009">MSVLMVIDPIGGLDPQVDATVGLAAGALDLGREVWVCTPEDLSVHSGRVTARAARLGLAPRTRGGDHRWLVPEPWHHLGAARTIDVAAETELVMLRIDPPVDGRYLRTTYLLDLVELAGTRVVNHPEGVRSLHEKAIALRLPGLSPETVVTADPAVVRRFVSVVGTAVVKPFDGFAGHGVWLLRDDASCQALAESATAGGRQQVIVQPYLADVAAGNKRLFLLDGEVVDAVTRRPGATDFRIGAPVARADVDAADRAIVSALAPLLSRHRIALAGVDVIGGLLIEVNVTCPGGMAKADALLGTDLSDDVMRRLLGVAATDLLSHREERVPA</sequence>
<protein>
    <recommendedName>
        <fullName evidence="10">Glutathione synthetase</fullName>
        <ecNumber evidence="10">6.3.2.3</ecNumber>
    </recommendedName>
    <alternativeName>
        <fullName evidence="10">GSH synthetase</fullName>
        <shortName evidence="10">GSH-S</shortName>
        <shortName evidence="10">GSHase</shortName>
    </alternativeName>
    <alternativeName>
        <fullName evidence="10">Glutathione synthase</fullName>
    </alternativeName>
</protein>
<keyword evidence="5" id="KW-0479">Metal-binding</keyword>
<dbReference type="Pfam" id="PF02955">
    <property type="entry name" value="GSH-S_ATP"/>
    <property type="match status" value="1"/>
</dbReference>
<evidence type="ECO:0000256" key="6">
    <source>
        <dbReference type="ARBA" id="ARBA00022741"/>
    </source>
</evidence>
<dbReference type="GO" id="GO:0004363">
    <property type="term" value="F:glutathione synthase activity"/>
    <property type="evidence" value="ECO:0007669"/>
    <property type="project" value="UniProtKB-EC"/>
</dbReference>
<dbReference type="InterPro" id="IPR004215">
    <property type="entry name" value="GSHS_N"/>
</dbReference>
<evidence type="ECO:0000256" key="7">
    <source>
        <dbReference type="ARBA" id="ARBA00022840"/>
    </source>
</evidence>
<dbReference type="InterPro" id="IPR006284">
    <property type="entry name" value="Glut_synth_pro"/>
</dbReference>
<comment type="cofactor">
    <cofactor evidence="2">
        <name>Mg(2+)</name>
        <dbReference type="ChEBI" id="CHEBI:18420"/>
    </cofactor>
</comment>
<dbReference type="PANTHER" id="PTHR21621">
    <property type="entry name" value="RIBOSOMAL PROTEIN S6 MODIFICATION PROTEIN"/>
    <property type="match status" value="1"/>
</dbReference>
<name>A0ABU2BVG7_9ACTN</name>
<dbReference type="Proteomes" id="UP001183648">
    <property type="component" value="Unassembled WGS sequence"/>
</dbReference>
<dbReference type="Gene3D" id="3.40.50.20">
    <property type="match status" value="1"/>
</dbReference>
<keyword evidence="13" id="KW-1185">Reference proteome</keyword>
<evidence type="ECO:0000256" key="1">
    <source>
        <dbReference type="ARBA" id="ARBA00001936"/>
    </source>
</evidence>
<evidence type="ECO:0000313" key="12">
    <source>
        <dbReference type="EMBL" id="MDR7362634.1"/>
    </source>
</evidence>
<dbReference type="Pfam" id="PF02951">
    <property type="entry name" value="GSH-S_N"/>
    <property type="match status" value="1"/>
</dbReference>
<comment type="pathway">
    <text evidence="10">Sulfur metabolism; glutathione biosynthesis; glutathione from L-cysteine and L-glutamate: step 2/2.</text>
</comment>
<keyword evidence="7 10" id="KW-0067">ATP-binding</keyword>
<dbReference type="InterPro" id="IPR004218">
    <property type="entry name" value="GSHS_ATP-bd"/>
</dbReference>
<comment type="similarity">
    <text evidence="10">Belongs to the prokaryotic GSH synthase family.</text>
</comment>
<dbReference type="PROSITE" id="PS50975">
    <property type="entry name" value="ATP_GRASP"/>
    <property type="match status" value="1"/>
</dbReference>
<dbReference type="SUPFAM" id="SSF56059">
    <property type="entry name" value="Glutathione synthetase ATP-binding domain-like"/>
    <property type="match status" value="1"/>
</dbReference>
<keyword evidence="9" id="KW-0464">Manganese</keyword>
<keyword evidence="8" id="KW-0460">Magnesium</keyword>
<dbReference type="InterPro" id="IPR011761">
    <property type="entry name" value="ATP-grasp"/>
</dbReference>
<evidence type="ECO:0000313" key="13">
    <source>
        <dbReference type="Proteomes" id="UP001183648"/>
    </source>
</evidence>
<evidence type="ECO:0000256" key="4">
    <source>
        <dbReference type="ARBA" id="ARBA00022684"/>
    </source>
</evidence>
<keyword evidence="3 10" id="KW-0436">Ligase</keyword>
<accession>A0ABU2BVG7</accession>
<keyword evidence="6 10" id="KW-0547">Nucleotide-binding</keyword>
<keyword evidence="4 10" id="KW-0317">Glutathione biosynthesis</keyword>
<dbReference type="HAMAP" id="MF_00162">
    <property type="entry name" value="GSH_S"/>
    <property type="match status" value="1"/>
</dbReference>
<comment type="cofactor">
    <cofactor evidence="1">
        <name>Mn(2+)</name>
        <dbReference type="ChEBI" id="CHEBI:29035"/>
    </cofactor>
</comment>